<keyword evidence="2" id="KW-1185">Reference proteome</keyword>
<dbReference type="EMBL" id="FNAI01000012">
    <property type="protein sequence ID" value="SDF08202.1"/>
    <property type="molecule type" value="Genomic_DNA"/>
</dbReference>
<organism evidence="1 2">
    <name type="scientific">Mucilaginibacter pineti</name>
    <dbReference type="NCBI Taxonomy" id="1391627"/>
    <lineage>
        <taxon>Bacteria</taxon>
        <taxon>Pseudomonadati</taxon>
        <taxon>Bacteroidota</taxon>
        <taxon>Sphingobacteriia</taxon>
        <taxon>Sphingobacteriales</taxon>
        <taxon>Sphingobacteriaceae</taxon>
        <taxon>Mucilaginibacter</taxon>
    </lineage>
</organism>
<reference evidence="1 2" key="1">
    <citation type="submission" date="2016-10" db="EMBL/GenBank/DDBJ databases">
        <authorList>
            <person name="de Groot N.N."/>
        </authorList>
    </citation>
    <scope>NUCLEOTIDE SEQUENCE [LARGE SCALE GENOMIC DNA]</scope>
    <source>
        <strain evidence="1 2">47C3B</strain>
    </source>
</reference>
<dbReference type="RefSeq" id="WP_162842748.1">
    <property type="nucleotide sequence ID" value="NZ_FNAI01000012.1"/>
</dbReference>
<evidence type="ECO:0000313" key="2">
    <source>
        <dbReference type="Proteomes" id="UP000199072"/>
    </source>
</evidence>
<proteinExistence type="predicted"/>
<dbReference type="STRING" id="1391627.SAMN05216464_112166"/>
<evidence type="ECO:0000313" key="1">
    <source>
        <dbReference type="EMBL" id="SDF08202.1"/>
    </source>
</evidence>
<dbReference type="AlphaFoldDB" id="A0A1G7I6A8"/>
<sequence length="51" mass="5411">MKKIIFLISLITSTGILSSPVLSPSAKKADAQLQPGFIKVATLKRDLANAD</sequence>
<gene>
    <name evidence="1" type="ORF">SAMN05216464_112166</name>
</gene>
<name>A0A1G7I6A8_9SPHI</name>
<dbReference type="Proteomes" id="UP000199072">
    <property type="component" value="Unassembled WGS sequence"/>
</dbReference>
<accession>A0A1G7I6A8</accession>
<protein>
    <submittedName>
        <fullName evidence="1">Uncharacterized protein</fullName>
    </submittedName>
</protein>